<name>H8GCE0_9PSEU</name>
<gene>
    <name evidence="1" type="ORF">SacazDRAFT_01856</name>
</gene>
<proteinExistence type="predicted"/>
<accession>H8GCE0</accession>
<dbReference type="HOGENOM" id="CLU_067023_0_0_11"/>
<evidence type="ECO:0000313" key="1">
    <source>
        <dbReference type="EMBL" id="EHY88774.1"/>
    </source>
</evidence>
<dbReference type="Proteomes" id="UP000004705">
    <property type="component" value="Chromosome"/>
</dbReference>
<organism evidence="1 2">
    <name type="scientific">Saccharomonospora azurea NA-128</name>
    <dbReference type="NCBI Taxonomy" id="882081"/>
    <lineage>
        <taxon>Bacteria</taxon>
        <taxon>Bacillati</taxon>
        <taxon>Actinomycetota</taxon>
        <taxon>Actinomycetes</taxon>
        <taxon>Pseudonocardiales</taxon>
        <taxon>Pseudonocardiaceae</taxon>
        <taxon>Saccharomonospora</taxon>
    </lineage>
</organism>
<dbReference type="EMBL" id="CM001466">
    <property type="protein sequence ID" value="EHY88774.1"/>
    <property type="molecule type" value="Genomic_DNA"/>
</dbReference>
<dbReference type="AlphaFoldDB" id="H8GCE0"/>
<keyword evidence="2" id="KW-1185">Reference proteome</keyword>
<reference evidence="1 2" key="1">
    <citation type="journal article" date="2012" name="Stand. Genomic Sci.">
        <title>Genome sequence of the soil bacterium Saccharomonospora azurea type strain (NA-128(T)).</title>
        <authorList>
            <person name="Klenk H.P."/>
            <person name="Held B."/>
            <person name="Lucas S."/>
            <person name="Lapidus A."/>
            <person name="Copeland A."/>
            <person name="Hammon N."/>
            <person name="Pitluck S."/>
            <person name="Goodwin L.A."/>
            <person name="Han C."/>
            <person name="Tapia R."/>
            <person name="Brambilla E.M."/>
            <person name="Potter G."/>
            <person name="Land M."/>
            <person name="Ivanova N."/>
            <person name="Rohde M."/>
            <person name="Goker M."/>
            <person name="Detter J.C."/>
            <person name="Kyrpides N.C."/>
            <person name="Woyke T."/>
        </authorList>
    </citation>
    <scope>NUCLEOTIDE SEQUENCE [LARGE SCALE GENOMIC DNA]</scope>
    <source>
        <strain evidence="1 2">NA-128</strain>
    </source>
</reference>
<dbReference type="OrthoDB" id="3825591at2"/>
<sequence length="256" mass="27720">MAETISDEQVVKVLRPFVRAAGPMVDALREADPFASAAQAVPSAEGETEATVRARLAEALKSVKVPGSAAWTAMDVDDRIDWWVNRVGRVTALLTAAPGLLGALSDRLPVQDTMGVASQGLLLCAIAGEHGVTDVSERVRLIGWVLFERDIQRHVAEGRYRGYDVAAENERTAELSEDLPERGGRRARLGVKAGARTLWRLGRSLVAILGELEKRPSGRFYHQALGALPVVGLVGNYFGERAGLRQVARRAATWFA</sequence>
<dbReference type="RefSeq" id="WP_005440803.1">
    <property type="nucleotide sequence ID" value="NZ_CM001466.1"/>
</dbReference>
<evidence type="ECO:0000313" key="2">
    <source>
        <dbReference type="Proteomes" id="UP000004705"/>
    </source>
</evidence>
<protein>
    <submittedName>
        <fullName evidence="1">Uncharacterized protein</fullName>
    </submittedName>
</protein>